<evidence type="ECO:0000256" key="3">
    <source>
        <dbReference type="ARBA" id="ARBA00022833"/>
    </source>
</evidence>
<dbReference type="PANTHER" id="PTHR47553:SF1">
    <property type="entry name" value="RING_FYVE_PHD ZINC FINGER SUPERFAMILY PROTEIN"/>
    <property type="match status" value="1"/>
</dbReference>
<organism evidence="5">
    <name type="scientific">Prunus dulcis</name>
    <name type="common">Almond</name>
    <name type="synonym">Amygdalus dulcis</name>
    <dbReference type="NCBI Taxonomy" id="3755"/>
    <lineage>
        <taxon>Eukaryota</taxon>
        <taxon>Viridiplantae</taxon>
        <taxon>Streptophyta</taxon>
        <taxon>Embryophyta</taxon>
        <taxon>Tracheophyta</taxon>
        <taxon>Spermatophyta</taxon>
        <taxon>Magnoliopsida</taxon>
        <taxon>eudicotyledons</taxon>
        <taxon>Gunneridae</taxon>
        <taxon>Pentapetalae</taxon>
        <taxon>rosids</taxon>
        <taxon>fabids</taxon>
        <taxon>Rosales</taxon>
        <taxon>Rosaceae</taxon>
        <taxon>Amygdaloideae</taxon>
        <taxon>Amygdaleae</taxon>
        <taxon>Prunus</taxon>
    </lineage>
</organism>
<gene>
    <name evidence="5" type="ORF">Prudu_010964</name>
</gene>
<evidence type="ECO:0000256" key="1">
    <source>
        <dbReference type="ARBA" id="ARBA00022723"/>
    </source>
</evidence>
<accession>A0A4Y1R9I4</accession>
<keyword evidence="3" id="KW-0862">Zinc</keyword>
<name>A0A4Y1R9I4_PRUDU</name>
<dbReference type="InterPro" id="IPR000306">
    <property type="entry name" value="Znf_FYVE"/>
</dbReference>
<dbReference type="EMBL" id="AP019300">
    <property type="protein sequence ID" value="BBH00861.1"/>
    <property type="molecule type" value="Genomic_DNA"/>
</dbReference>
<dbReference type="PANTHER" id="PTHR47553">
    <property type="entry name" value="MYOSIN-11"/>
    <property type="match status" value="1"/>
</dbReference>
<dbReference type="Pfam" id="PF01363">
    <property type="entry name" value="FYVE"/>
    <property type="match status" value="1"/>
</dbReference>
<dbReference type="InterPro" id="IPR013083">
    <property type="entry name" value="Znf_RING/FYVE/PHD"/>
</dbReference>
<evidence type="ECO:0000259" key="4">
    <source>
        <dbReference type="SMART" id="SM00064"/>
    </source>
</evidence>
<sequence>MNSFWLGFDLIDSVKQSKKILEKIGLPAKPSLRGNTWVVDASHCQECTSQFTFINRQHHCRRCGACFATAAPSKECLLRGQGSLKLTSKPEDEVLNQDRLLFTQRHDTHKAAISAANYRTDFFTILEQARDILALFLRVITQQQKTGTMSIMAFALLQKYNLQLGDELFHLSTVYIILHPGKLVHIILASHYEKRRSFNNWICYAGVFSKCPVNNNAVSKPDFSYKAPYAARSSSVNQGGRGVDGSTKSMISWFSAAIGISLLENRM</sequence>
<reference evidence="5" key="1">
    <citation type="journal article" date="2019" name="Science">
        <title>Mutation of a bHLH transcription factor allowed almond domestication.</title>
        <authorList>
            <person name="Sanchez-Perez R."/>
            <person name="Pavan S."/>
            <person name="Mazzeo R."/>
            <person name="Moldovan C."/>
            <person name="Aiese Cigliano R."/>
            <person name="Del Cueto J."/>
            <person name="Ricciardi F."/>
            <person name="Lotti C."/>
            <person name="Ricciardi L."/>
            <person name="Dicenta F."/>
            <person name="Lopez-Marques R.L."/>
            <person name="Lindberg Moller B."/>
        </authorList>
    </citation>
    <scope>NUCLEOTIDE SEQUENCE</scope>
</reference>
<keyword evidence="2" id="KW-0863">Zinc-finger</keyword>
<dbReference type="AlphaFoldDB" id="A0A4Y1R9I4"/>
<feature type="domain" description="FYVE zinc finger" evidence="4">
    <location>
        <begin position="32"/>
        <end position="82"/>
    </location>
</feature>
<dbReference type="InterPro" id="IPR011011">
    <property type="entry name" value="Znf_FYVE_PHD"/>
</dbReference>
<keyword evidence="1" id="KW-0479">Metal-binding</keyword>
<dbReference type="SMART" id="SM00064">
    <property type="entry name" value="FYVE"/>
    <property type="match status" value="1"/>
</dbReference>
<dbReference type="Gene3D" id="3.30.40.10">
    <property type="entry name" value="Zinc/RING finger domain, C3HC4 (zinc finger)"/>
    <property type="match status" value="1"/>
</dbReference>
<evidence type="ECO:0000313" key="5">
    <source>
        <dbReference type="EMBL" id="BBH00861.1"/>
    </source>
</evidence>
<proteinExistence type="predicted"/>
<protein>
    <submittedName>
        <fullName evidence="5">Phosphoinositide-binding protein</fullName>
    </submittedName>
</protein>
<evidence type="ECO:0000256" key="2">
    <source>
        <dbReference type="ARBA" id="ARBA00022771"/>
    </source>
</evidence>
<dbReference type="GO" id="GO:0008270">
    <property type="term" value="F:zinc ion binding"/>
    <property type="evidence" value="ECO:0007669"/>
    <property type="project" value="UniProtKB-KW"/>
</dbReference>
<dbReference type="SUPFAM" id="SSF57903">
    <property type="entry name" value="FYVE/PHD zinc finger"/>
    <property type="match status" value="1"/>
</dbReference>